<evidence type="ECO:0000256" key="4">
    <source>
        <dbReference type="ARBA" id="ARBA00022989"/>
    </source>
</evidence>
<dbReference type="Proteomes" id="UP000655751">
    <property type="component" value="Unassembled WGS sequence"/>
</dbReference>
<evidence type="ECO:0000256" key="1">
    <source>
        <dbReference type="ARBA" id="ARBA00004141"/>
    </source>
</evidence>
<evidence type="ECO:0000313" key="9">
    <source>
        <dbReference type="Proteomes" id="UP000655751"/>
    </source>
</evidence>
<evidence type="ECO:0000259" key="7">
    <source>
        <dbReference type="Pfam" id="PF00892"/>
    </source>
</evidence>
<sequence length="317" mass="32535">MARAHVGVGVWLTVASGLAFATSGPFAKAVLSARWSPGATLAIRLTGAAAIILALALVLDRRALFDSRRHLRTLAVFGVVALAGVQATFFLALEYLQVGVALMIQFLAPIAVIGWNWLVRARRPSAVTLLGATLAICGAALVIDVFDSGGLDVVGLGWALLSMAGNAAFFILSDRGADTMSPVVLLGAGMTVAAVTAWALALIHLLPLRFGTASVTLAEHRVPTAVSLALLVMVSTVAAYLCGVAGAARIGSTLTSLILLSEVLFAVALSWLLLGESVAPIQVAGGVVLIGGIVLARRGTREQPPLPEGAAPNPVRT</sequence>
<dbReference type="AlphaFoldDB" id="A0A931N0R1"/>
<proteinExistence type="inferred from homology"/>
<protein>
    <submittedName>
        <fullName evidence="8">DMT family transporter</fullName>
    </submittedName>
</protein>
<feature type="transmembrane region" description="Helical" evidence="6">
    <location>
        <begin position="37"/>
        <end position="59"/>
    </location>
</feature>
<dbReference type="SUPFAM" id="SSF103481">
    <property type="entry name" value="Multidrug resistance efflux transporter EmrE"/>
    <property type="match status" value="2"/>
</dbReference>
<feature type="domain" description="EamA" evidence="7">
    <location>
        <begin position="155"/>
        <end position="296"/>
    </location>
</feature>
<keyword evidence="9" id="KW-1185">Reference proteome</keyword>
<reference evidence="8" key="1">
    <citation type="submission" date="2020-11" db="EMBL/GenBank/DDBJ databases">
        <title>Nocardia NEAU-351.nov., a novel actinomycete isolated from the cow dung.</title>
        <authorList>
            <person name="Zhang X."/>
        </authorList>
    </citation>
    <scope>NUCLEOTIDE SEQUENCE</scope>
    <source>
        <strain evidence="8">NEAU-351</strain>
    </source>
</reference>
<dbReference type="PANTHER" id="PTHR32322:SF2">
    <property type="entry name" value="EAMA DOMAIN-CONTAINING PROTEIN"/>
    <property type="match status" value="1"/>
</dbReference>
<evidence type="ECO:0000256" key="2">
    <source>
        <dbReference type="ARBA" id="ARBA00007362"/>
    </source>
</evidence>
<feature type="transmembrane region" description="Helical" evidence="6">
    <location>
        <begin position="226"/>
        <end position="247"/>
    </location>
</feature>
<feature type="transmembrane region" description="Helical" evidence="6">
    <location>
        <begin position="155"/>
        <end position="172"/>
    </location>
</feature>
<feature type="domain" description="EamA" evidence="7">
    <location>
        <begin position="9"/>
        <end position="143"/>
    </location>
</feature>
<gene>
    <name evidence="8" type="ORF">IT779_14875</name>
</gene>
<comment type="subcellular location">
    <subcellularLocation>
        <location evidence="1">Membrane</location>
        <topology evidence="1">Multi-pass membrane protein</topology>
    </subcellularLocation>
</comment>
<comment type="caution">
    <text evidence="8">The sequence shown here is derived from an EMBL/GenBank/DDBJ whole genome shotgun (WGS) entry which is preliminary data.</text>
</comment>
<evidence type="ECO:0000256" key="6">
    <source>
        <dbReference type="SAM" id="Phobius"/>
    </source>
</evidence>
<feature type="transmembrane region" description="Helical" evidence="6">
    <location>
        <begin position="279"/>
        <end position="296"/>
    </location>
</feature>
<organism evidence="8 9">
    <name type="scientific">Nocardia bovistercoris</name>
    <dbReference type="NCBI Taxonomy" id="2785916"/>
    <lineage>
        <taxon>Bacteria</taxon>
        <taxon>Bacillati</taxon>
        <taxon>Actinomycetota</taxon>
        <taxon>Actinomycetes</taxon>
        <taxon>Mycobacteriales</taxon>
        <taxon>Nocardiaceae</taxon>
        <taxon>Nocardia</taxon>
    </lineage>
</organism>
<keyword evidence="4 6" id="KW-1133">Transmembrane helix</keyword>
<dbReference type="RefSeq" id="WP_196149893.1">
    <property type="nucleotide sequence ID" value="NZ_JADMLG010000005.1"/>
</dbReference>
<feature type="transmembrane region" description="Helical" evidence="6">
    <location>
        <begin position="184"/>
        <end position="206"/>
    </location>
</feature>
<dbReference type="PANTHER" id="PTHR32322">
    <property type="entry name" value="INNER MEMBRANE TRANSPORTER"/>
    <property type="match status" value="1"/>
</dbReference>
<dbReference type="EMBL" id="JADMLG010000005">
    <property type="protein sequence ID" value="MBH0777560.1"/>
    <property type="molecule type" value="Genomic_DNA"/>
</dbReference>
<feature type="transmembrane region" description="Helical" evidence="6">
    <location>
        <begin position="98"/>
        <end position="119"/>
    </location>
</feature>
<name>A0A931N0R1_9NOCA</name>
<comment type="similarity">
    <text evidence="2">Belongs to the EamA transporter family.</text>
</comment>
<evidence type="ECO:0000256" key="3">
    <source>
        <dbReference type="ARBA" id="ARBA00022692"/>
    </source>
</evidence>
<dbReference type="Pfam" id="PF00892">
    <property type="entry name" value="EamA"/>
    <property type="match status" value="2"/>
</dbReference>
<accession>A0A931N0R1</accession>
<feature type="transmembrane region" description="Helical" evidence="6">
    <location>
        <begin position="254"/>
        <end position="273"/>
    </location>
</feature>
<evidence type="ECO:0000256" key="5">
    <source>
        <dbReference type="ARBA" id="ARBA00023136"/>
    </source>
</evidence>
<dbReference type="InterPro" id="IPR050638">
    <property type="entry name" value="AA-Vitamin_Transporters"/>
</dbReference>
<feature type="transmembrane region" description="Helical" evidence="6">
    <location>
        <begin position="126"/>
        <end position="143"/>
    </location>
</feature>
<keyword evidence="3 6" id="KW-0812">Transmembrane</keyword>
<dbReference type="InterPro" id="IPR000620">
    <property type="entry name" value="EamA_dom"/>
</dbReference>
<dbReference type="GO" id="GO:0016020">
    <property type="term" value="C:membrane"/>
    <property type="evidence" value="ECO:0007669"/>
    <property type="project" value="UniProtKB-SubCell"/>
</dbReference>
<keyword evidence="5 6" id="KW-0472">Membrane</keyword>
<feature type="transmembrane region" description="Helical" evidence="6">
    <location>
        <begin position="71"/>
        <end position="92"/>
    </location>
</feature>
<evidence type="ECO:0000313" key="8">
    <source>
        <dbReference type="EMBL" id="MBH0777560.1"/>
    </source>
</evidence>
<dbReference type="InterPro" id="IPR037185">
    <property type="entry name" value="EmrE-like"/>
</dbReference>